<dbReference type="EMBL" id="JANIIK010000042">
    <property type="protein sequence ID" value="KAJ3606920.1"/>
    <property type="molecule type" value="Genomic_DNA"/>
</dbReference>
<sequence>MDLLYDECYDGSGAHSSLKEDGDEDSMDIYSGLGDTPTHTTETPSMLFSPRAKQSMDLYEEILTEEVKSKDSSYEENTGLSSENLRLKKNLSSLLKTARQEVLRKDEEIKKLNQRLGTNVYNPHANGQWRTFPNNPTNKPPPFLPPPQPGAGNAFSTTAPPSRASATPAATPPPYPPGAQHWPRRTSSTTSSTPSTPQPRWTSLTCSTSKSAATPTNLPPPQHRPNGSSSITCRPPALPTDTSGPSLPRPQPNKTPSSLSTACKPSPPLTNPPPPKRQPSTTSSTSSCRPPAPPTESALPPPSQPGLSKKCSSISSTFTPSAPPTNPSLPSSRPLSQPFRTSRISTSKEPAPPPPPSPPVLKPRPPSPPSEQVCPVSLPPPPPPPVLQPRPPSPPSEDVCPYPPPRPVPQPRPPSPLSEEVCPESLPPPPPPEKIRDGVVQQPDAIPHKCSSRLESKETDKQQKTESQSELPELGELDTSKPSKYKEQEPKSQTPSEATDKRLKSSLGPNKDCDTNHRNRSRRAEKESRNKHTSHKLLKSSCSQDAEKRHSSETATNLHFRSQERKQDDTKPESNYNGTEPKESRLKDSSRENRKDKHADKTSEKKQSSSSKDRRNYTTKQHVDGNVESSKRKGNRTDPPDEDRRNTERQREDDNGRRERRSEKRRHTDRKRSKDEGRRKAESREAQKKSLVIELEVPTRTDCLKENSPTRKLKENSPTRKLCFMETLNLTLSPVKKPQIQQNDCVPQEVTQKDGKEDGEIGSKDDDDVLNLEEFLIIDEIESSTNELEIRHDMEQSPKPSSASQTSTKNCAIEDVEKDQSLTTTETSRVVVSEQPEVLPVQSTVECGLPQAKESIYTDRPTLNAPVVAQESRIISKLPVENTSPNNPVDMEELETLSPHEAETGSISEVCKCSPSENNNPGKNHSEFVEPAEPIVLESGVKTGEHELHENQSTAPGDKDKWSCPCPITSPEEVEKTVSCLSPITSPVPEEVEKTLSCLSPIAGPVRKEVNKITSCPCIITGPVSDEVNKKGSPEGPQSPRNDPLKPPASMWNPTHKGGVDHQESSPKCSDTVSSTITQDALSQGHISLPEAIYVLTHTDNSSGDSILPDEPGPSVSCVGVSKVSSTTEDTTSPGKLESVRECTPVKGYGVGDRHQHRPGTEKDEASAEPSSSVPLFYDEDSMMLMLKNLRSIPNMISPLRSPMLRAKRVLAHFTATKPPHVKSLQKDFFSTAVVSNSTTLKLNKETKYQDDPLTQEPQPVIETTLIRLPVHSDRVSASSSDLEEGEILSDSNEADLSPPKLTRPANDDNKKNNKPSPKSMSRTAKQSAKETRVSSKGPKVMEALKKVRFHIRKKYMKLHKVFPKKSFYAMMDHFQQSFLEFVESAIFEQQASSLTFNLVRDTQMGEIFKCLMQGSDLLDASLVAGDTTSWSLSTPRKECLPGDSLLSITSPSKLLSPSKFSSPRKFGTPTKFVTSPSKLITTWSSVLPSKLCSPQPKLLHMPLNSAMFDESCLLELPSSSRSTAQRSYSFLAEDLALSLTIPSPLKSDSHLSFLQPRTMNMMSTPESVISAHLGEEALLGSEDAWEQQDLHLALDTDNSDSSCSSARDSPTPVLFQFKPHLSMQAVVMERSNDHFIVKIRQSPLESANITLTADDSLSRTLTEEDPYQGETEPDVLVLHKPELVPKALFLEKSFRKEPSLPKPPPPSPEETIPAVPESPEAKTSVKELPSHPSESTSSADEMGMSTASEGRLAIVEYASSSGTPKKEAMGKVCRKRKMRHEKTKAKRAKKEEERGGKKLKKVTSARSREPSSSKQEKESPPKTPPSSLSAKNVVKKKGEVVVAWTRDEDRAILLDLKTKGASRETFSILSEKINKSSAQIEERFSQLMKLFKKQEKIVHSSP</sequence>
<keyword evidence="4" id="KW-0963">Cytoplasm</keyword>
<feature type="region of interest" description="Disordered" evidence="17">
    <location>
        <begin position="113"/>
        <end position="693"/>
    </location>
</feature>
<feature type="compositionally biased region" description="Pro residues" evidence="17">
    <location>
        <begin position="265"/>
        <end position="277"/>
    </location>
</feature>
<keyword evidence="6" id="KW-0597">Phosphoprotein</keyword>
<feature type="region of interest" description="Disordered" evidence="17">
    <location>
        <begin position="735"/>
        <end position="766"/>
    </location>
</feature>
<proteinExistence type="predicted"/>
<feature type="compositionally biased region" description="Basic and acidic residues" evidence="17">
    <location>
        <begin position="580"/>
        <end position="662"/>
    </location>
</feature>
<dbReference type="GO" id="GO:0008625">
    <property type="term" value="P:extrinsic apoptotic signaling pathway via death domain receptors"/>
    <property type="evidence" value="ECO:0007669"/>
    <property type="project" value="TreeGrafter"/>
</dbReference>
<feature type="compositionally biased region" description="Basic and acidic residues" evidence="17">
    <location>
        <begin position="1720"/>
        <end position="1730"/>
    </location>
</feature>
<keyword evidence="11" id="KW-0010">Activator</keyword>
<evidence type="ECO:0000256" key="11">
    <source>
        <dbReference type="ARBA" id="ARBA00023159"/>
    </source>
</evidence>
<comment type="caution">
    <text evidence="18">The sequence shown here is derived from an EMBL/GenBank/DDBJ whole genome shotgun (WGS) entry which is preliminary data.</text>
</comment>
<feature type="compositionally biased region" description="Pro residues" evidence="17">
    <location>
        <begin position="377"/>
        <end position="416"/>
    </location>
</feature>
<evidence type="ECO:0000256" key="17">
    <source>
        <dbReference type="SAM" id="MobiDB-lite"/>
    </source>
</evidence>
<feature type="compositionally biased region" description="Low complexity" evidence="17">
    <location>
        <begin position="1115"/>
        <end position="1126"/>
    </location>
</feature>
<dbReference type="GO" id="GO:0003714">
    <property type="term" value="F:transcription corepressor activity"/>
    <property type="evidence" value="ECO:0007669"/>
    <property type="project" value="TreeGrafter"/>
</dbReference>
<evidence type="ECO:0000256" key="16">
    <source>
        <dbReference type="ARBA" id="ARBA00078515"/>
    </source>
</evidence>
<protein>
    <recommendedName>
        <fullName evidence="15">CASP8-associated protein 2</fullName>
    </recommendedName>
    <alternativeName>
        <fullName evidence="16">FLICE-associated huge protein</fullName>
    </alternativeName>
</protein>
<feature type="region of interest" description="Disordered" evidence="17">
    <location>
        <begin position="946"/>
        <end position="966"/>
    </location>
</feature>
<evidence type="ECO:0000256" key="1">
    <source>
        <dbReference type="ARBA" id="ARBA00004173"/>
    </source>
</evidence>
<keyword evidence="19" id="KW-1185">Reference proteome</keyword>
<evidence type="ECO:0000256" key="15">
    <source>
        <dbReference type="ARBA" id="ARBA00069865"/>
    </source>
</evidence>
<feature type="compositionally biased region" description="Basic and acidic residues" evidence="17">
    <location>
        <begin position="478"/>
        <end position="490"/>
    </location>
</feature>
<feature type="compositionally biased region" description="Polar residues" evidence="17">
    <location>
        <begin position="254"/>
        <end position="263"/>
    </location>
</feature>
<feature type="region of interest" description="Disordered" evidence="17">
    <location>
        <begin position="1696"/>
        <end position="1833"/>
    </location>
</feature>
<feature type="compositionally biased region" description="Basic and acidic residues" evidence="17">
    <location>
        <begin position="1807"/>
        <end position="1821"/>
    </location>
</feature>
<evidence type="ECO:0000256" key="9">
    <source>
        <dbReference type="ARBA" id="ARBA00023015"/>
    </source>
</evidence>
<feature type="compositionally biased region" description="Low complexity" evidence="17">
    <location>
        <begin position="278"/>
        <end position="289"/>
    </location>
</feature>
<keyword evidence="12" id="KW-0804">Transcription</keyword>
<dbReference type="Pfam" id="PF21227">
    <property type="entry name" value="Myb_DNA-binding_7"/>
    <property type="match status" value="1"/>
</dbReference>
<evidence type="ECO:0000256" key="5">
    <source>
        <dbReference type="ARBA" id="ARBA00022491"/>
    </source>
</evidence>
<evidence type="ECO:0000256" key="13">
    <source>
        <dbReference type="ARBA" id="ARBA00023242"/>
    </source>
</evidence>
<feature type="compositionally biased region" description="Low complexity" evidence="17">
    <location>
        <begin position="154"/>
        <end position="169"/>
    </location>
</feature>
<dbReference type="GO" id="GO:0005739">
    <property type="term" value="C:mitochondrion"/>
    <property type="evidence" value="ECO:0007669"/>
    <property type="project" value="UniProtKB-SubCell"/>
</dbReference>
<feature type="compositionally biased region" description="Pro residues" evidence="17">
    <location>
        <begin position="290"/>
        <end position="304"/>
    </location>
</feature>
<evidence type="ECO:0000256" key="8">
    <source>
        <dbReference type="ARBA" id="ARBA00022990"/>
    </source>
</evidence>
<feature type="compositionally biased region" description="Basic residues" evidence="17">
    <location>
        <begin position="1773"/>
        <end position="1789"/>
    </location>
</feature>
<feature type="compositionally biased region" description="Polar residues" evidence="17">
    <location>
        <begin position="310"/>
        <end position="320"/>
    </location>
</feature>
<evidence type="ECO:0000313" key="19">
    <source>
        <dbReference type="Proteomes" id="UP001148018"/>
    </source>
</evidence>
<keyword evidence="8" id="KW-0007">Acetylation</keyword>
<dbReference type="SUPFAM" id="SSF46689">
    <property type="entry name" value="Homeodomain-like"/>
    <property type="match status" value="1"/>
</dbReference>
<feature type="compositionally biased region" description="Basic and acidic residues" evidence="17">
    <location>
        <begin position="561"/>
        <end position="572"/>
    </location>
</feature>
<evidence type="ECO:0000256" key="6">
    <source>
        <dbReference type="ARBA" id="ARBA00022553"/>
    </source>
</evidence>
<keyword evidence="10" id="KW-0496">Mitochondrion</keyword>
<evidence type="ECO:0000256" key="12">
    <source>
        <dbReference type="ARBA" id="ARBA00023163"/>
    </source>
</evidence>
<dbReference type="PANTHER" id="PTHR15489:SF2">
    <property type="entry name" value="CASP8-ASSOCIATED PROTEIN 2"/>
    <property type="match status" value="1"/>
</dbReference>
<dbReference type="InterPro" id="IPR039674">
    <property type="entry name" value="FLASH"/>
</dbReference>
<keyword evidence="14" id="KW-0131">Cell cycle</keyword>
<keyword evidence="9" id="KW-0805">Transcription regulation</keyword>
<feature type="compositionally biased region" description="Pro residues" evidence="17">
    <location>
        <begin position="350"/>
        <end position="369"/>
    </location>
</feature>
<dbReference type="FunFam" id="1.10.10.60:FF:000265">
    <property type="entry name" value="CASP8-associated protein 2 isoform X1"/>
    <property type="match status" value="1"/>
</dbReference>
<feature type="compositionally biased region" description="Polar residues" evidence="17">
    <location>
        <begin position="798"/>
        <end position="810"/>
    </location>
</feature>
<dbReference type="OrthoDB" id="1938039at2759"/>
<feature type="compositionally biased region" description="Basic and acidic residues" evidence="17">
    <location>
        <begin position="511"/>
        <end position="530"/>
    </location>
</feature>
<evidence type="ECO:0000256" key="10">
    <source>
        <dbReference type="ARBA" id="ARBA00023128"/>
    </source>
</evidence>
<keyword evidence="5" id="KW-0678">Repressor</keyword>
<feature type="compositionally biased region" description="Basic and acidic residues" evidence="17">
    <location>
        <begin position="672"/>
        <end position="688"/>
    </location>
</feature>
<evidence type="ECO:0000256" key="14">
    <source>
        <dbReference type="ARBA" id="ARBA00023306"/>
    </source>
</evidence>
<feature type="region of interest" description="Disordered" evidence="17">
    <location>
        <begin position="1104"/>
        <end position="1173"/>
    </location>
</feature>
<keyword evidence="13" id="KW-0539">Nucleus</keyword>
<evidence type="ECO:0000256" key="4">
    <source>
        <dbReference type="ARBA" id="ARBA00022490"/>
    </source>
</evidence>
<dbReference type="Proteomes" id="UP001148018">
    <property type="component" value="Unassembled WGS sequence"/>
</dbReference>
<evidence type="ECO:0000313" key="18">
    <source>
        <dbReference type="EMBL" id="KAJ3606920.1"/>
    </source>
</evidence>
<gene>
    <name evidence="18" type="ORF">NHX12_026436</name>
</gene>
<name>A0A9Q0EK81_9TELE</name>
<feature type="region of interest" description="Disordered" evidence="17">
    <location>
        <begin position="1273"/>
        <end position="1338"/>
    </location>
</feature>
<feature type="region of interest" description="Disordered" evidence="17">
    <location>
        <begin position="1022"/>
        <end position="1077"/>
    </location>
</feature>
<dbReference type="GO" id="GO:0016605">
    <property type="term" value="C:PML body"/>
    <property type="evidence" value="ECO:0007669"/>
    <property type="project" value="UniProtKB-SubCell"/>
</dbReference>
<evidence type="ECO:0000256" key="3">
    <source>
        <dbReference type="ARBA" id="ARBA00004496"/>
    </source>
</evidence>
<reference evidence="18" key="1">
    <citation type="submission" date="2022-07" db="EMBL/GenBank/DDBJ databases">
        <title>Chromosome-level genome of Muraenolepis orangiensis.</title>
        <authorList>
            <person name="Kim J."/>
        </authorList>
    </citation>
    <scope>NUCLEOTIDE SEQUENCE</scope>
    <source>
        <strain evidence="18">KU_S4_2022</strain>
        <tissue evidence="18">Muscle</tissue>
    </source>
</reference>
<feature type="compositionally biased region" description="Low complexity" evidence="17">
    <location>
        <begin position="328"/>
        <end position="338"/>
    </location>
</feature>
<dbReference type="InterPro" id="IPR009057">
    <property type="entry name" value="Homeodomain-like_sf"/>
</dbReference>
<feature type="compositionally biased region" description="Polar residues" evidence="17">
    <location>
        <begin position="204"/>
        <end position="216"/>
    </location>
</feature>
<feature type="compositionally biased region" description="Polar residues" evidence="17">
    <location>
        <begin position="339"/>
        <end position="348"/>
    </location>
</feature>
<feature type="region of interest" description="Disordered" evidence="17">
    <location>
        <begin position="1"/>
        <end position="45"/>
    </location>
</feature>
<dbReference type="GO" id="GO:0036337">
    <property type="term" value="P:Fas signaling pathway"/>
    <property type="evidence" value="ECO:0007669"/>
    <property type="project" value="TreeGrafter"/>
</dbReference>
<comment type="subcellular location">
    <subcellularLocation>
        <location evidence="3">Cytoplasm</location>
    </subcellularLocation>
    <subcellularLocation>
        <location evidence="1">Mitochondrion</location>
    </subcellularLocation>
    <subcellularLocation>
        <location evidence="2">Nucleus</location>
        <location evidence="2">PML body</location>
    </subcellularLocation>
</comment>
<evidence type="ECO:0000256" key="2">
    <source>
        <dbReference type="ARBA" id="ARBA00004322"/>
    </source>
</evidence>
<accession>A0A9Q0EK81</accession>
<feature type="compositionally biased region" description="Pro residues" evidence="17">
    <location>
        <begin position="138"/>
        <end position="149"/>
    </location>
</feature>
<organism evidence="18 19">
    <name type="scientific">Muraenolepis orangiensis</name>
    <name type="common">Patagonian moray cod</name>
    <dbReference type="NCBI Taxonomy" id="630683"/>
    <lineage>
        <taxon>Eukaryota</taxon>
        <taxon>Metazoa</taxon>
        <taxon>Chordata</taxon>
        <taxon>Craniata</taxon>
        <taxon>Vertebrata</taxon>
        <taxon>Euteleostomi</taxon>
        <taxon>Actinopterygii</taxon>
        <taxon>Neopterygii</taxon>
        <taxon>Teleostei</taxon>
        <taxon>Neoteleostei</taxon>
        <taxon>Acanthomorphata</taxon>
        <taxon>Zeiogadaria</taxon>
        <taxon>Gadariae</taxon>
        <taxon>Gadiformes</taxon>
        <taxon>Muraenolepidoidei</taxon>
        <taxon>Muraenolepididae</taxon>
        <taxon>Muraenolepis</taxon>
    </lineage>
</organism>
<feature type="compositionally biased region" description="Basic and acidic residues" evidence="17">
    <location>
        <begin position="452"/>
        <end position="464"/>
    </location>
</feature>
<dbReference type="Gene3D" id="1.10.10.60">
    <property type="entry name" value="Homeodomain-like"/>
    <property type="match status" value="1"/>
</dbReference>
<feature type="compositionally biased region" description="Low complexity" evidence="17">
    <location>
        <begin position="185"/>
        <end position="203"/>
    </location>
</feature>
<feature type="compositionally biased region" description="Polar residues" evidence="17">
    <location>
        <begin position="1066"/>
        <end position="1077"/>
    </location>
</feature>
<feature type="compositionally biased region" description="Basic and acidic residues" evidence="17">
    <location>
        <begin position="751"/>
        <end position="764"/>
    </location>
</feature>
<dbReference type="PANTHER" id="PTHR15489">
    <property type="entry name" value="CASPASE 8 ASSOCIATED PROTEIN 2"/>
    <property type="match status" value="1"/>
</dbReference>
<evidence type="ECO:0000256" key="7">
    <source>
        <dbReference type="ARBA" id="ARBA00022703"/>
    </source>
</evidence>
<feature type="region of interest" description="Disordered" evidence="17">
    <location>
        <begin position="792"/>
        <end position="828"/>
    </location>
</feature>
<dbReference type="PRINTS" id="PR01217">
    <property type="entry name" value="PRICHEXTENSN"/>
</dbReference>
<keyword evidence="7" id="KW-0053">Apoptosis</keyword>